<protein>
    <submittedName>
        <fullName evidence="8">Uncharacterized protein LOC116951363</fullName>
    </submittedName>
</protein>
<dbReference type="GO" id="GO:0016020">
    <property type="term" value="C:membrane"/>
    <property type="evidence" value="ECO:0007669"/>
    <property type="project" value="UniProtKB-SubCell"/>
</dbReference>
<accession>A0AAJ7X8U2</accession>
<dbReference type="KEGG" id="pmrn:116951363"/>
<evidence type="ECO:0000256" key="1">
    <source>
        <dbReference type="ARBA" id="ARBA00004370"/>
    </source>
</evidence>
<evidence type="ECO:0000313" key="8">
    <source>
        <dbReference type="RefSeq" id="XP_032825784.1"/>
    </source>
</evidence>
<gene>
    <name evidence="8" type="primary">LOC116951363</name>
</gene>
<dbReference type="Proteomes" id="UP001318040">
    <property type="component" value="Chromosome 43"/>
</dbReference>
<dbReference type="InterPro" id="IPR010335">
    <property type="entry name" value="Mesothelin"/>
</dbReference>
<dbReference type="AlphaFoldDB" id="A0AAJ7X8U2"/>
<evidence type="ECO:0000313" key="7">
    <source>
        <dbReference type="Proteomes" id="UP001318040"/>
    </source>
</evidence>
<organism evidence="7 8">
    <name type="scientific">Petromyzon marinus</name>
    <name type="common">Sea lamprey</name>
    <dbReference type="NCBI Taxonomy" id="7757"/>
    <lineage>
        <taxon>Eukaryota</taxon>
        <taxon>Metazoa</taxon>
        <taxon>Chordata</taxon>
        <taxon>Craniata</taxon>
        <taxon>Vertebrata</taxon>
        <taxon>Cyclostomata</taxon>
        <taxon>Hyperoartia</taxon>
        <taxon>Petromyzontiformes</taxon>
        <taxon>Petromyzontidae</taxon>
        <taxon>Petromyzon</taxon>
    </lineage>
</organism>
<keyword evidence="5" id="KW-0472">Membrane</keyword>
<evidence type="ECO:0000256" key="2">
    <source>
        <dbReference type="ARBA" id="ARBA00011016"/>
    </source>
</evidence>
<keyword evidence="6" id="KW-0325">Glycoprotein</keyword>
<name>A0AAJ7X8U2_PETMA</name>
<dbReference type="Pfam" id="PF06060">
    <property type="entry name" value="Mesothelin"/>
    <property type="match status" value="1"/>
</dbReference>
<evidence type="ECO:0000256" key="4">
    <source>
        <dbReference type="ARBA" id="ARBA00022889"/>
    </source>
</evidence>
<sequence length="869" mass="93741">MPKLAPRVDARADATRADALTLAVDLHPPGPHRRKLGDSAAVGQLGTLVSGLPSSAALALPDSEARRLLTLPGMQDPAVGSAMPPSVAAAIVEKAVRASADPVVLVQDTPGWLVWALPLDTIRALPSSVPLGQINSKEWTETQSMIIFKSMKRGYTWTETGRQFGSLLRGFTCNQLSGQVDARDFAIAANGSEGHMTRSQLKCMAEAVAPGPGTLSETDALLMPGGVLAYIEPDEMKRMPQCREVLRRVGASNPETFPPNHSRPKRLLNATLHCLGRSEALRAEDVAVLGWMSCGLSVSQLQGADSSVLEGVSACGHYSSEQVVALPPLLTRRYGYAIGWSGKTVKGLSDLLTVLKMSMLDSVPTDVIREGTQDLLLRDVQEKRLKTQVRLRRGRSVEDLGVRLVKRPIKARGERPFRHISACWALDRAGAFTDDEPPRTCIVRRRKHQQDLFRAIKHLPCSSRLMRPLRRAACTDTPYTRADLVDLGYGLPWLPLTDLVDCIMPATIADTLDMLGAADFSADKLQALKTALGAPSTNVDAVGLRRLALALNSSELRALDLTQLDLVSVLATIPGWSQGQLAVVAEGFLAGRPVSSLTAHEISSLGIFLAGIPDLSGIKQDAYKLAAESVGNVDTFSPAQLQALFSVAKTVWGSNLTAWTPETINQAGCLLAAASVDEWNSLQSDVVGVIKPVVLLLTPPSTLVVGYALTLARSRSHAHHHALTLARSRSHAHHRTLTIALSPAVLSSLRVESVATITDELLKLLNQSQLNSVSRMETDHVLDVEDEVEDASNGISGVAANSNRKRQRGAFPWEHTHDWMEGDPRVQQAKRQCVHCCEWFSSHTNASGCKAHLKKHKMLAPGSEVGTSA</sequence>
<keyword evidence="7" id="KW-1185">Reference proteome</keyword>
<reference evidence="8" key="1">
    <citation type="submission" date="2025-08" db="UniProtKB">
        <authorList>
            <consortium name="RefSeq"/>
        </authorList>
    </citation>
    <scope>IDENTIFICATION</scope>
    <source>
        <tissue evidence="8">Sperm</tissue>
    </source>
</reference>
<evidence type="ECO:0000256" key="5">
    <source>
        <dbReference type="ARBA" id="ARBA00023136"/>
    </source>
</evidence>
<dbReference type="PANTHER" id="PTHR23412">
    <property type="entry name" value="STEREOCILIN RELATED"/>
    <property type="match status" value="1"/>
</dbReference>
<dbReference type="PANTHER" id="PTHR23412:SF17">
    <property type="entry name" value="OTOANCORIN"/>
    <property type="match status" value="1"/>
</dbReference>
<dbReference type="InterPro" id="IPR026664">
    <property type="entry name" value="Stereocilin-rel"/>
</dbReference>
<keyword evidence="3" id="KW-0732">Signal</keyword>
<dbReference type="RefSeq" id="XP_032825784.1">
    <property type="nucleotide sequence ID" value="XM_032969893.1"/>
</dbReference>
<proteinExistence type="inferred from homology"/>
<dbReference type="GO" id="GO:0009986">
    <property type="term" value="C:cell surface"/>
    <property type="evidence" value="ECO:0007669"/>
    <property type="project" value="TreeGrafter"/>
</dbReference>
<comment type="subcellular location">
    <subcellularLocation>
        <location evidence="1">Membrane</location>
    </subcellularLocation>
</comment>
<dbReference type="GO" id="GO:0007160">
    <property type="term" value="P:cell-matrix adhesion"/>
    <property type="evidence" value="ECO:0007669"/>
    <property type="project" value="TreeGrafter"/>
</dbReference>
<evidence type="ECO:0000256" key="6">
    <source>
        <dbReference type="ARBA" id="ARBA00023180"/>
    </source>
</evidence>
<comment type="similarity">
    <text evidence="2">Belongs to the mesothelin family.</text>
</comment>
<evidence type="ECO:0000256" key="3">
    <source>
        <dbReference type="ARBA" id="ARBA00022729"/>
    </source>
</evidence>
<keyword evidence="4" id="KW-0130">Cell adhesion</keyword>